<comment type="caution">
    <text evidence="4">The sequence shown here is derived from an EMBL/GenBank/DDBJ whole genome shotgun (WGS) entry which is preliminary data.</text>
</comment>
<dbReference type="PANTHER" id="PTHR43625:SF40">
    <property type="entry name" value="ALDO-KETO REDUCTASE YAKC [NADP(+)]"/>
    <property type="match status" value="1"/>
</dbReference>
<gene>
    <name evidence="4" type="ORF">ACFQVD_30400</name>
</gene>
<feature type="domain" description="NADP-dependent oxidoreductase" evidence="3">
    <location>
        <begin position="16"/>
        <end position="313"/>
    </location>
</feature>
<keyword evidence="1 4" id="KW-0560">Oxidoreductase</keyword>
<evidence type="ECO:0000313" key="5">
    <source>
        <dbReference type="Proteomes" id="UP001596514"/>
    </source>
</evidence>
<dbReference type="Proteomes" id="UP001596514">
    <property type="component" value="Unassembled WGS sequence"/>
</dbReference>
<feature type="region of interest" description="Disordered" evidence="2">
    <location>
        <begin position="315"/>
        <end position="341"/>
    </location>
</feature>
<dbReference type="GO" id="GO:0016491">
    <property type="term" value="F:oxidoreductase activity"/>
    <property type="evidence" value="ECO:0007669"/>
    <property type="project" value="UniProtKB-KW"/>
</dbReference>
<dbReference type="InterPro" id="IPR023210">
    <property type="entry name" value="NADP_OxRdtase_dom"/>
</dbReference>
<dbReference type="Pfam" id="PF00248">
    <property type="entry name" value="Aldo_ket_red"/>
    <property type="match status" value="1"/>
</dbReference>
<protein>
    <submittedName>
        <fullName evidence="4">Aldo/keto reductase</fullName>
        <ecNumber evidence="4">1.1.1.-</ecNumber>
    </submittedName>
</protein>
<accession>A0ABW2TA99</accession>
<dbReference type="InterPro" id="IPR050791">
    <property type="entry name" value="Aldo-Keto_reductase"/>
</dbReference>
<keyword evidence="5" id="KW-1185">Reference proteome</keyword>
<dbReference type="EMBL" id="JBHTEE010000001">
    <property type="protein sequence ID" value="MFC7604431.1"/>
    <property type="molecule type" value="Genomic_DNA"/>
</dbReference>
<dbReference type="InterPro" id="IPR036812">
    <property type="entry name" value="NAD(P)_OxRdtase_dom_sf"/>
</dbReference>
<dbReference type="EC" id="1.1.1.-" evidence="4"/>
<sequence length="341" mass="37132">MRTTTLGPDGPEVGVLGLGCMGMSFSYDLATPRDEATLISVIHQALDAGMTLLDTADVYGPFTNEELLGRALAGGHRERAVLATKVGTLTRDSEGNPVQGLDGRPEHVRRSIDESLSRLGTDHVDLYQLHRVDPEVPIEETWGALAETVAAGKARHIGLSEVTVEQIERARSVHPVTSVQSELSLWTRDWMTEVLPYCTEQGIAFLPYSPLGKGFLTGRFSSFDDLPVEDFRRRLPRFQQEALRANLDIAVRVRRIAERVGATPAQVALAWVMAQGQYVVPIPGTKTPKYLAENAGAAEVELSPADLAELDALPAPRGDRYGAADPARQPSWKDWSAASRG</sequence>
<evidence type="ECO:0000256" key="2">
    <source>
        <dbReference type="SAM" id="MobiDB-lite"/>
    </source>
</evidence>
<proteinExistence type="predicted"/>
<evidence type="ECO:0000259" key="3">
    <source>
        <dbReference type="Pfam" id="PF00248"/>
    </source>
</evidence>
<name>A0ABW2TA99_9ACTN</name>
<organism evidence="4 5">
    <name type="scientific">Streptosporangium amethystogenes subsp. fukuiense</name>
    <dbReference type="NCBI Taxonomy" id="698418"/>
    <lineage>
        <taxon>Bacteria</taxon>
        <taxon>Bacillati</taxon>
        <taxon>Actinomycetota</taxon>
        <taxon>Actinomycetes</taxon>
        <taxon>Streptosporangiales</taxon>
        <taxon>Streptosporangiaceae</taxon>
        <taxon>Streptosporangium</taxon>
    </lineage>
</organism>
<dbReference type="Gene3D" id="3.20.20.100">
    <property type="entry name" value="NADP-dependent oxidoreductase domain"/>
    <property type="match status" value="1"/>
</dbReference>
<dbReference type="PANTHER" id="PTHR43625">
    <property type="entry name" value="AFLATOXIN B1 ALDEHYDE REDUCTASE"/>
    <property type="match status" value="1"/>
</dbReference>
<dbReference type="SUPFAM" id="SSF51430">
    <property type="entry name" value="NAD(P)-linked oxidoreductase"/>
    <property type="match status" value="1"/>
</dbReference>
<dbReference type="CDD" id="cd19076">
    <property type="entry name" value="AKR_AKR13A_13D"/>
    <property type="match status" value="1"/>
</dbReference>
<reference evidence="5" key="1">
    <citation type="journal article" date="2019" name="Int. J. Syst. Evol. Microbiol.">
        <title>The Global Catalogue of Microorganisms (GCM) 10K type strain sequencing project: providing services to taxonomists for standard genome sequencing and annotation.</title>
        <authorList>
            <consortium name="The Broad Institute Genomics Platform"/>
            <consortium name="The Broad Institute Genome Sequencing Center for Infectious Disease"/>
            <person name="Wu L."/>
            <person name="Ma J."/>
        </authorList>
    </citation>
    <scope>NUCLEOTIDE SEQUENCE [LARGE SCALE GENOMIC DNA]</scope>
    <source>
        <strain evidence="5">JCM 10083</strain>
    </source>
</reference>
<evidence type="ECO:0000313" key="4">
    <source>
        <dbReference type="EMBL" id="MFC7604431.1"/>
    </source>
</evidence>
<dbReference type="RefSeq" id="WP_364157116.1">
    <property type="nucleotide sequence ID" value="NZ_JBHSIJ010000002.1"/>
</dbReference>
<evidence type="ECO:0000256" key="1">
    <source>
        <dbReference type="ARBA" id="ARBA00023002"/>
    </source>
</evidence>